<accession>A0A931CK45</accession>
<comment type="caution">
    <text evidence="1">The sequence shown here is derived from an EMBL/GenBank/DDBJ whole genome shotgun (WGS) entry which is preliminary data.</text>
</comment>
<proteinExistence type="predicted"/>
<reference evidence="1" key="1">
    <citation type="submission" date="2020-11" db="EMBL/GenBank/DDBJ databases">
        <title>Isolation and identification of active actinomycetes.</title>
        <authorList>
            <person name="Sun X."/>
        </authorList>
    </citation>
    <scope>NUCLEOTIDE SEQUENCE</scope>
    <source>
        <strain evidence="1">NEAU-A11</strain>
    </source>
</reference>
<gene>
    <name evidence="1" type="primary">fxlA</name>
    <name evidence="1" type="ORF">I4J89_47865</name>
</gene>
<dbReference type="AlphaFoldDB" id="A0A931CK45"/>
<organism evidence="1 2">
    <name type="scientific">Actinoplanes aureus</name>
    <dbReference type="NCBI Taxonomy" id="2792083"/>
    <lineage>
        <taxon>Bacteria</taxon>
        <taxon>Bacillati</taxon>
        <taxon>Actinomycetota</taxon>
        <taxon>Actinomycetes</taxon>
        <taxon>Micromonosporales</taxon>
        <taxon>Micromonosporaceae</taxon>
        <taxon>Actinoplanes</taxon>
    </lineage>
</organism>
<keyword evidence="2" id="KW-1185">Reference proteome</keyword>
<dbReference type="EMBL" id="JADQTO010000055">
    <property type="protein sequence ID" value="MBG0569152.1"/>
    <property type="molecule type" value="Genomic_DNA"/>
</dbReference>
<evidence type="ECO:0000313" key="2">
    <source>
        <dbReference type="Proteomes" id="UP000598146"/>
    </source>
</evidence>
<dbReference type="NCBIfam" id="TIGR04363">
    <property type="entry name" value="LD_lanti_pre"/>
    <property type="match status" value="1"/>
</dbReference>
<name>A0A931CK45_9ACTN</name>
<evidence type="ECO:0000313" key="1">
    <source>
        <dbReference type="EMBL" id="MBG0569152.1"/>
    </source>
</evidence>
<protein>
    <submittedName>
        <fullName evidence="1">FxLD family lanthipeptide</fullName>
    </submittedName>
</protein>
<sequence length="63" mass="6443">MSPSLGDEVLEVAAETTTGVISDEGFLDDLDITFVEAGDAVGHIIKMTDDGCGSTCQSACNSC</sequence>
<dbReference type="InterPro" id="IPR027575">
    <property type="entry name" value="LD_lanti_pre"/>
</dbReference>
<dbReference type="Proteomes" id="UP000598146">
    <property type="component" value="Unassembled WGS sequence"/>
</dbReference>